<feature type="domain" description="HTH luxR-type" evidence="2">
    <location>
        <begin position="134"/>
        <end position="196"/>
    </location>
</feature>
<name>A0A328FE64_9BACT</name>
<protein>
    <submittedName>
        <fullName evidence="3">Response regulator transcription factor</fullName>
    </submittedName>
</protein>
<sequence length="196" mass="22246">MMSDYIYSNDLTLVLRCKELFGGRKKIEHLPAKKQLAGYDISQKDILIIDFESCDEKDLPRIVCPCMALVAIPQKDQALRLLQKGIRAYGNRHMHEDNLKQAIATLKAGQIWLPPAIITQVISALPKTKAEDERKDLLNALTSREAEVVKWLVNGLSNQEISEKMFVSVRTVKAHLTSIFNKTGCRNRLELATRMK</sequence>
<evidence type="ECO:0000256" key="1">
    <source>
        <dbReference type="ARBA" id="ARBA00023125"/>
    </source>
</evidence>
<dbReference type="InterPro" id="IPR039420">
    <property type="entry name" value="WalR-like"/>
</dbReference>
<dbReference type="PROSITE" id="PS50043">
    <property type="entry name" value="HTH_LUXR_2"/>
    <property type="match status" value="1"/>
</dbReference>
<dbReference type="CDD" id="cd06170">
    <property type="entry name" value="LuxR_C_like"/>
    <property type="match status" value="1"/>
</dbReference>
<keyword evidence="6" id="KW-1185">Reference proteome</keyword>
<evidence type="ECO:0000313" key="6">
    <source>
        <dbReference type="Proteomes" id="UP000293902"/>
    </source>
</evidence>
<reference evidence="3 6" key="2">
    <citation type="submission" date="2019-02" db="EMBL/GenBank/DDBJ databases">
        <title>Complete genome sequence of Desulfobacter hydrogenophilus AcRS1.</title>
        <authorList>
            <person name="Marietou A."/>
            <person name="Lund M.B."/>
            <person name="Marshall I.P.G."/>
            <person name="Schreiber L."/>
            <person name="Jorgensen B."/>
        </authorList>
    </citation>
    <scope>NUCLEOTIDE SEQUENCE [LARGE SCALE GENOMIC DNA]</scope>
    <source>
        <strain evidence="3 6">AcRS1</strain>
    </source>
</reference>
<dbReference type="SUPFAM" id="SSF46894">
    <property type="entry name" value="C-terminal effector domain of the bipartite response regulators"/>
    <property type="match status" value="1"/>
</dbReference>
<proteinExistence type="predicted"/>
<accession>A0A328FE64</accession>
<dbReference type="InterPro" id="IPR016032">
    <property type="entry name" value="Sig_transdc_resp-reg_C-effctor"/>
</dbReference>
<dbReference type="OrthoDB" id="5512014at2"/>
<dbReference type="RefSeq" id="WP_111957817.1">
    <property type="nucleotide sequence ID" value="NZ_CP036313.1"/>
</dbReference>
<dbReference type="SMART" id="SM00421">
    <property type="entry name" value="HTH_LUXR"/>
    <property type="match status" value="1"/>
</dbReference>
<evidence type="ECO:0000259" key="2">
    <source>
        <dbReference type="PROSITE" id="PS50043"/>
    </source>
</evidence>
<dbReference type="Pfam" id="PF00196">
    <property type="entry name" value="GerE"/>
    <property type="match status" value="1"/>
</dbReference>
<evidence type="ECO:0000313" key="4">
    <source>
        <dbReference type="EMBL" id="RAM01373.1"/>
    </source>
</evidence>
<dbReference type="AlphaFoldDB" id="A0A328FE64"/>
<dbReference type="EMBL" id="QLNI01000028">
    <property type="protein sequence ID" value="RAM01373.1"/>
    <property type="molecule type" value="Genomic_DNA"/>
</dbReference>
<dbReference type="PROSITE" id="PS00622">
    <property type="entry name" value="HTH_LUXR_1"/>
    <property type="match status" value="1"/>
</dbReference>
<dbReference type="Proteomes" id="UP000248798">
    <property type="component" value="Unassembled WGS sequence"/>
</dbReference>
<dbReference type="InterPro" id="IPR000792">
    <property type="entry name" value="Tscrpt_reg_LuxR_C"/>
</dbReference>
<dbReference type="GO" id="GO:0006355">
    <property type="term" value="P:regulation of DNA-templated transcription"/>
    <property type="evidence" value="ECO:0007669"/>
    <property type="project" value="InterPro"/>
</dbReference>
<dbReference type="EMBL" id="CP036313">
    <property type="protein sequence ID" value="QBH14865.1"/>
    <property type="molecule type" value="Genomic_DNA"/>
</dbReference>
<keyword evidence="1" id="KW-0238">DNA-binding</keyword>
<organism evidence="4 5">
    <name type="scientific">Desulfobacter hydrogenophilus</name>
    <dbReference type="NCBI Taxonomy" id="2291"/>
    <lineage>
        <taxon>Bacteria</taxon>
        <taxon>Pseudomonadati</taxon>
        <taxon>Thermodesulfobacteriota</taxon>
        <taxon>Desulfobacteria</taxon>
        <taxon>Desulfobacterales</taxon>
        <taxon>Desulfobacteraceae</taxon>
        <taxon>Desulfobacter</taxon>
    </lineage>
</organism>
<dbReference type="PANTHER" id="PTHR43214">
    <property type="entry name" value="TWO-COMPONENT RESPONSE REGULATOR"/>
    <property type="match status" value="1"/>
</dbReference>
<evidence type="ECO:0000313" key="3">
    <source>
        <dbReference type="EMBL" id="QBH14865.1"/>
    </source>
</evidence>
<evidence type="ECO:0000313" key="5">
    <source>
        <dbReference type="Proteomes" id="UP000248798"/>
    </source>
</evidence>
<gene>
    <name evidence="4" type="ORF">DO021_14215</name>
    <name evidence="3" type="ORF">EYB58_19240</name>
</gene>
<dbReference type="Gene3D" id="1.10.10.10">
    <property type="entry name" value="Winged helix-like DNA-binding domain superfamily/Winged helix DNA-binding domain"/>
    <property type="match status" value="1"/>
</dbReference>
<dbReference type="GO" id="GO:0003677">
    <property type="term" value="F:DNA binding"/>
    <property type="evidence" value="ECO:0007669"/>
    <property type="project" value="UniProtKB-KW"/>
</dbReference>
<dbReference type="PRINTS" id="PR00038">
    <property type="entry name" value="HTHLUXR"/>
</dbReference>
<dbReference type="Proteomes" id="UP000293902">
    <property type="component" value="Chromosome"/>
</dbReference>
<dbReference type="Gene3D" id="3.40.50.2300">
    <property type="match status" value="1"/>
</dbReference>
<reference evidence="4 5" key="1">
    <citation type="submission" date="2018-06" db="EMBL/GenBank/DDBJ databases">
        <title>Complete Genome Sequence of Desulfobacter hydrogenophilus (DSM3380).</title>
        <authorList>
            <person name="Marietou A."/>
            <person name="Schreiber L."/>
            <person name="Marshall I."/>
            <person name="Jorgensen B."/>
        </authorList>
    </citation>
    <scope>NUCLEOTIDE SEQUENCE [LARGE SCALE GENOMIC DNA]</scope>
    <source>
        <strain evidence="4 5">DSM 3380</strain>
    </source>
</reference>
<dbReference type="InterPro" id="IPR036388">
    <property type="entry name" value="WH-like_DNA-bd_sf"/>
</dbReference>
<dbReference type="PANTHER" id="PTHR43214:SF43">
    <property type="entry name" value="TWO-COMPONENT RESPONSE REGULATOR"/>
    <property type="match status" value="1"/>
</dbReference>